<reference evidence="1" key="1">
    <citation type="journal article" date="2019" name="Environ. Microbiol.">
        <title>Fungal ecological strategies reflected in gene transcription - a case study of two litter decomposers.</title>
        <authorList>
            <person name="Barbi F."/>
            <person name="Kohler A."/>
            <person name="Barry K."/>
            <person name="Baskaran P."/>
            <person name="Daum C."/>
            <person name="Fauchery L."/>
            <person name="Ihrmark K."/>
            <person name="Kuo A."/>
            <person name="LaButti K."/>
            <person name="Lipzen A."/>
            <person name="Morin E."/>
            <person name="Grigoriev I.V."/>
            <person name="Henrissat B."/>
            <person name="Lindahl B."/>
            <person name="Martin F."/>
        </authorList>
    </citation>
    <scope>NUCLEOTIDE SEQUENCE</scope>
    <source>
        <strain evidence="1">JB14</strain>
    </source>
</reference>
<evidence type="ECO:0000313" key="1">
    <source>
        <dbReference type="EMBL" id="KAE9390844.1"/>
    </source>
</evidence>
<protein>
    <recommendedName>
        <fullName evidence="3">Winged helix-turn helix domain-containing protein</fullName>
    </recommendedName>
</protein>
<organism evidence="1 2">
    <name type="scientific">Gymnopus androsaceus JB14</name>
    <dbReference type="NCBI Taxonomy" id="1447944"/>
    <lineage>
        <taxon>Eukaryota</taxon>
        <taxon>Fungi</taxon>
        <taxon>Dikarya</taxon>
        <taxon>Basidiomycota</taxon>
        <taxon>Agaricomycotina</taxon>
        <taxon>Agaricomycetes</taxon>
        <taxon>Agaricomycetidae</taxon>
        <taxon>Agaricales</taxon>
        <taxon>Marasmiineae</taxon>
        <taxon>Omphalotaceae</taxon>
        <taxon>Gymnopus</taxon>
    </lineage>
</organism>
<dbReference type="OrthoDB" id="3012036at2759"/>
<evidence type="ECO:0000313" key="2">
    <source>
        <dbReference type="Proteomes" id="UP000799118"/>
    </source>
</evidence>
<name>A0A6A4H0D4_9AGAR</name>
<sequence length="50" mass="5675">PCLYLDEIQDALLKARGIHISIPTLSCTLRRLDISRKVVSVKALERNELL</sequence>
<gene>
    <name evidence="1" type="ORF">BT96DRAFT_759183</name>
</gene>
<dbReference type="AlphaFoldDB" id="A0A6A4H0D4"/>
<evidence type="ECO:0008006" key="3">
    <source>
        <dbReference type="Google" id="ProtNLM"/>
    </source>
</evidence>
<feature type="non-terminal residue" evidence="1">
    <location>
        <position position="50"/>
    </location>
</feature>
<dbReference type="Proteomes" id="UP000799118">
    <property type="component" value="Unassembled WGS sequence"/>
</dbReference>
<keyword evidence="2" id="KW-1185">Reference proteome</keyword>
<feature type="non-terminal residue" evidence="1">
    <location>
        <position position="1"/>
    </location>
</feature>
<accession>A0A6A4H0D4</accession>
<dbReference type="EMBL" id="ML769644">
    <property type="protein sequence ID" value="KAE9390844.1"/>
    <property type="molecule type" value="Genomic_DNA"/>
</dbReference>
<proteinExistence type="predicted"/>